<keyword evidence="1" id="KW-0812">Transmembrane</keyword>
<dbReference type="InterPro" id="IPR027417">
    <property type="entry name" value="P-loop_NTPase"/>
</dbReference>
<keyword evidence="3" id="KW-1185">Reference proteome</keyword>
<dbReference type="WBParaSite" id="PgB05_g135_t01">
    <property type="protein sequence ID" value="PgB05_g135_t01"/>
    <property type="gene ID" value="PgB05_g135"/>
</dbReference>
<keyword evidence="1" id="KW-1133">Transmembrane helix</keyword>
<evidence type="ECO:0000313" key="4">
    <source>
        <dbReference type="WBParaSite" id="PgB05_g135_t01"/>
    </source>
</evidence>
<accession>A0A914ZKS3</accession>
<keyword evidence="1" id="KW-0472">Membrane</keyword>
<dbReference type="Gene3D" id="3.40.50.300">
    <property type="entry name" value="P-loop containing nucleotide triphosphate hydrolases"/>
    <property type="match status" value="1"/>
</dbReference>
<proteinExistence type="predicted"/>
<feature type="domain" description="Helicase C-terminal" evidence="2">
    <location>
        <begin position="12"/>
        <end position="42"/>
    </location>
</feature>
<dbReference type="Pfam" id="PF00271">
    <property type="entry name" value="Helicase_C"/>
    <property type="match status" value="1"/>
</dbReference>
<evidence type="ECO:0000256" key="1">
    <source>
        <dbReference type="SAM" id="Phobius"/>
    </source>
</evidence>
<sequence length="97" mass="10873">MVIWSKRREMLSVKEFRSGTSRLLISTDVFARGLDIPQVSLVSTTIFLTIESFTFIVLAGRVVLGAKAWPSISSSQMIFVSFAILSSITRLRLMKCQ</sequence>
<dbReference type="InterPro" id="IPR001650">
    <property type="entry name" value="Helicase_C-like"/>
</dbReference>
<organism evidence="3 4">
    <name type="scientific">Parascaris univalens</name>
    <name type="common">Nematode worm</name>
    <dbReference type="NCBI Taxonomy" id="6257"/>
    <lineage>
        <taxon>Eukaryota</taxon>
        <taxon>Metazoa</taxon>
        <taxon>Ecdysozoa</taxon>
        <taxon>Nematoda</taxon>
        <taxon>Chromadorea</taxon>
        <taxon>Rhabditida</taxon>
        <taxon>Spirurina</taxon>
        <taxon>Ascaridomorpha</taxon>
        <taxon>Ascaridoidea</taxon>
        <taxon>Ascarididae</taxon>
        <taxon>Parascaris</taxon>
    </lineage>
</organism>
<protein>
    <submittedName>
        <fullName evidence="4">Helicase C-terminal domain-containing protein</fullName>
    </submittedName>
</protein>
<reference evidence="4" key="1">
    <citation type="submission" date="2022-11" db="UniProtKB">
        <authorList>
            <consortium name="WormBaseParasite"/>
        </authorList>
    </citation>
    <scope>IDENTIFICATION</scope>
</reference>
<evidence type="ECO:0000259" key="2">
    <source>
        <dbReference type="Pfam" id="PF00271"/>
    </source>
</evidence>
<dbReference type="AlphaFoldDB" id="A0A914ZKS3"/>
<dbReference type="Proteomes" id="UP000887569">
    <property type="component" value="Unplaced"/>
</dbReference>
<feature type="transmembrane region" description="Helical" evidence="1">
    <location>
        <begin position="76"/>
        <end position="93"/>
    </location>
</feature>
<name>A0A914ZKS3_PARUN</name>
<evidence type="ECO:0000313" key="3">
    <source>
        <dbReference type="Proteomes" id="UP000887569"/>
    </source>
</evidence>
<feature type="transmembrane region" description="Helical" evidence="1">
    <location>
        <begin position="41"/>
        <end position="64"/>
    </location>
</feature>
<dbReference type="SUPFAM" id="SSF52540">
    <property type="entry name" value="P-loop containing nucleoside triphosphate hydrolases"/>
    <property type="match status" value="1"/>
</dbReference>